<name>A0A154L045_9PROT</name>
<reference evidence="2 3" key="1">
    <citation type="submission" date="2015-12" db="EMBL/GenBank/DDBJ databases">
        <title>Genome sequence of Thalassospira lucentensis MCCC 1A02072.</title>
        <authorList>
            <person name="Lu L."/>
            <person name="Lai Q."/>
            <person name="Shao Z."/>
            <person name="Qian P."/>
        </authorList>
    </citation>
    <scope>NUCLEOTIDE SEQUENCE [LARGE SCALE GENOMIC DNA]</scope>
    <source>
        <strain evidence="2 3">MCCC 1A02072</strain>
    </source>
</reference>
<dbReference type="Proteomes" id="UP000076335">
    <property type="component" value="Unassembled WGS sequence"/>
</dbReference>
<keyword evidence="1" id="KW-0812">Transmembrane</keyword>
<organism evidence="2 3">
    <name type="scientific">Thalassospira lucentensis</name>
    <dbReference type="NCBI Taxonomy" id="168935"/>
    <lineage>
        <taxon>Bacteria</taxon>
        <taxon>Pseudomonadati</taxon>
        <taxon>Pseudomonadota</taxon>
        <taxon>Alphaproteobacteria</taxon>
        <taxon>Rhodospirillales</taxon>
        <taxon>Thalassospiraceae</taxon>
        <taxon>Thalassospira</taxon>
    </lineage>
</organism>
<protein>
    <submittedName>
        <fullName evidence="2">Uncharacterized protein</fullName>
    </submittedName>
</protein>
<keyword evidence="1" id="KW-1133">Transmembrane helix</keyword>
<dbReference type="OrthoDB" id="7338214at2"/>
<comment type="caution">
    <text evidence="2">The sequence shown here is derived from an EMBL/GenBank/DDBJ whole genome shotgun (WGS) entry which is preliminary data.</text>
</comment>
<gene>
    <name evidence="2" type="ORF">AUP42_06685</name>
</gene>
<dbReference type="EMBL" id="LPVY01000024">
    <property type="protein sequence ID" value="KZB60971.1"/>
    <property type="molecule type" value="Genomic_DNA"/>
</dbReference>
<dbReference type="Gene3D" id="3.40.190.10">
    <property type="entry name" value="Periplasmic binding protein-like II"/>
    <property type="match status" value="2"/>
</dbReference>
<feature type="transmembrane region" description="Helical" evidence="1">
    <location>
        <begin position="18"/>
        <end position="40"/>
    </location>
</feature>
<evidence type="ECO:0000313" key="3">
    <source>
        <dbReference type="Proteomes" id="UP000076335"/>
    </source>
</evidence>
<proteinExistence type="predicted"/>
<dbReference type="AlphaFoldDB" id="A0A154L045"/>
<sequence>MSCFRFHMDDAGFSFEGLAMGAALRVLSAILIFCAVPLVAQAKDVRLCYDEWTPYAYDDQGVARGLAVDMATRFLEDAGHSVTFVQMPLARCHFSIRYGAVDGLLLDDLSMADQTGLVTSAESLVSRVTVAIVRSSFTVATYDGPESLDNTNWLKVIGQPYPEEILANDTMHPVEVAEYAKGYEMLKRHYVDVLFTDLACLRFSGGDQKSLMEFKVLRPAVETAKRYMSLRPELASVINDFDREMAHGLVNGVVDDIYRRHLGFSRVGFARYVGLSDVPIANPGGLIAQ</sequence>
<evidence type="ECO:0000313" key="2">
    <source>
        <dbReference type="EMBL" id="KZB60971.1"/>
    </source>
</evidence>
<dbReference type="SUPFAM" id="SSF53850">
    <property type="entry name" value="Periplasmic binding protein-like II"/>
    <property type="match status" value="1"/>
</dbReference>
<keyword evidence="1" id="KW-0472">Membrane</keyword>
<evidence type="ECO:0000256" key="1">
    <source>
        <dbReference type="SAM" id="Phobius"/>
    </source>
</evidence>
<accession>A0A154L045</accession>